<dbReference type="EMBL" id="JALJXV010000002">
    <property type="protein sequence ID" value="MCP1673907.1"/>
    <property type="molecule type" value="Genomic_DNA"/>
</dbReference>
<dbReference type="SUPFAM" id="SSF81301">
    <property type="entry name" value="Nucleotidyltransferase"/>
    <property type="match status" value="1"/>
</dbReference>
<keyword evidence="2" id="KW-0678">Repressor</keyword>
<dbReference type="Proteomes" id="UP001205843">
    <property type="component" value="Unassembled WGS sequence"/>
</dbReference>
<name>A0AAE3G1Y1_9GAMM</name>
<keyword evidence="4" id="KW-1185">Reference proteome</keyword>
<dbReference type="PANTHER" id="PTHR21043">
    <property type="entry name" value="IOJAP SUPERFAMILY ORTHOLOG"/>
    <property type="match status" value="1"/>
</dbReference>
<dbReference type="GO" id="GO:0043023">
    <property type="term" value="F:ribosomal large subunit binding"/>
    <property type="evidence" value="ECO:0007669"/>
    <property type="project" value="TreeGrafter"/>
</dbReference>
<dbReference type="GO" id="GO:0017148">
    <property type="term" value="P:negative regulation of translation"/>
    <property type="evidence" value="ECO:0007669"/>
    <property type="project" value="UniProtKB-UniRule"/>
</dbReference>
<comment type="caution">
    <text evidence="3">The sequence shown here is derived from an EMBL/GenBank/DDBJ whole genome shotgun (WGS) entry which is preliminary data.</text>
</comment>
<keyword evidence="2" id="KW-0810">Translation regulation</keyword>
<comment type="subunit">
    <text evidence="2">Interacts with ribosomal protein uL14 (rplN).</text>
</comment>
<keyword evidence="2" id="KW-0963">Cytoplasm</keyword>
<dbReference type="AlphaFoldDB" id="A0AAE3G1Y1"/>
<sequence>MSEIVLRALEDMKAVDTVTLDVRGRTGITDTMFIASGNSNRHVKAIADNVAEQAKAAGFRPLGMEGQESAEWILVDLGDAVIHVMLPRVRELYRLERIWGLEAPEESDEQHTG</sequence>
<dbReference type="InterPro" id="IPR004394">
    <property type="entry name" value="Iojap/RsfS/C7orf30"/>
</dbReference>
<comment type="function">
    <text evidence="2">Functions as a ribosomal silencing factor. Interacts with ribosomal protein uL14 (rplN), blocking formation of intersubunit bridge B8. Prevents association of the 30S and 50S ribosomal subunits and the formation of functional ribosomes, thus repressing translation.</text>
</comment>
<proteinExistence type="inferred from homology"/>
<dbReference type="Gene3D" id="3.30.460.10">
    <property type="entry name" value="Beta Polymerase, domain 2"/>
    <property type="match status" value="1"/>
</dbReference>
<dbReference type="NCBIfam" id="TIGR00090">
    <property type="entry name" value="rsfS_iojap_ybeB"/>
    <property type="match status" value="1"/>
</dbReference>
<reference evidence="3" key="1">
    <citation type="submission" date="2022-03" db="EMBL/GenBank/DDBJ databases">
        <title>Genomic Encyclopedia of Type Strains, Phase III (KMG-III): the genomes of soil and plant-associated and newly described type strains.</title>
        <authorList>
            <person name="Whitman W."/>
        </authorList>
    </citation>
    <scope>NUCLEOTIDE SEQUENCE</scope>
    <source>
        <strain evidence="3">ANL 6-2</strain>
    </source>
</reference>
<comment type="similarity">
    <text evidence="1 2">Belongs to the Iojap/RsfS family.</text>
</comment>
<dbReference type="GO" id="GO:0042256">
    <property type="term" value="P:cytosolic ribosome assembly"/>
    <property type="evidence" value="ECO:0007669"/>
    <property type="project" value="UniProtKB-UniRule"/>
</dbReference>
<organism evidence="3 4">
    <name type="scientific">Natronocella acetinitrilica</name>
    <dbReference type="NCBI Taxonomy" id="414046"/>
    <lineage>
        <taxon>Bacteria</taxon>
        <taxon>Pseudomonadati</taxon>
        <taxon>Pseudomonadota</taxon>
        <taxon>Gammaproteobacteria</taxon>
        <taxon>Chromatiales</taxon>
        <taxon>Ectothiorhodospiraceae</taxon>
        <taxon>Natronocella</taxon>
    </lineage>
</organism>
<evidence type="ECO:0000313" key="3">
    <source>
        <dbReference type="EMBL" id="MCP1673907.1"/>
    </source>
</evidence>
<dbReference type="HAMAP" id="MF_01477">
    <property type="entry name" value="Iojap_RsfS"/>
    <property type="match status" value="1"/>
</dbReference>
<dbReference type="Pfam" id="PF02410">
    <property type="entry name" value="RsfS"/>
    <property type="match status" value="1"/>
</dbReference>
<evidence type="ECO:0000256" key="2">
    <source>
        <dbReference type="HAMAP-Rule" id="MF_01477"/>
    </source>
</evidence>
<dbReference type="GO" id="GO:0005737">
    <property type="term" value="C:cytoplasm"/>
    <property type="evidence" value="ECO:0007669"/>
    <property type="project" value="UniProtKB-SubCell"/>
</dbReference>
<gene>
    <name evidence="2" type="primary">rsfS</name>
    <name evidence="3" type="ORF">J2T57_001006</name>
</gene>
<dbReference type="GO" id="GO:0090071">
    <property type="term" value="P:negative regulation of ribosome biogenesis"/>
    <property type="evidence" value="ECO:0007669"/>
    <property type="project" value="UniProtKB-UniRule"/>
</dbReference>
<dbReference type="RefSeq" id="WP_366519065.1">
    <property type="nucleotide sequence ID" value="NZ_JALJXV010000002.1"/>
</dbReference>
<dbReference type="PANTHER" id="PTHR21043:SF0">
    <property type="entry name" value="MITOCHONDRIAL ASSEMBLY OF RIBOSOMAL LARGE SUBUNIT PROTEIN 1"/>
    <property type="match status" value="1"/>
</dbReference>
<evidence type="ECO:0000256" key="1">
    <source>
        <dbReference type="ARBA" id="ARBA00010574"/>
    </source>
</evidence>
<accession>A0AAE3G1Y1</accession>
<dbReference type="InterPro" id="IPR043519">
    <property type="entry name" value="NT_sf"/>
</dbReference>
<comment type="subcellular location">
    <subcellularLocation>
        <location evidence="2">Cytoplasm</location>
    </subcellularLocation>
</comment>
<protein>
    <recommendedName>
        <fullName evidence="2">Ribosomal silencing factor RsfS</fullName>
    </recommendedName>
</protein>
<evidence type="ECO:0000313" key="4">
    <source>
        <dbReference type="Proteomes" id="UP001205843"/>
    </source>
</evidence>